<dbReference type="InterPro" id="IPR001138">
    <property type="entry name" value="Zn2Cys6_DnaBD"/>
</dbReference>
<comment type="subcellular location">
    <subcellularLocation>
        <location evidence="1">Nucleus</location>
    </subcellularLocation>
</comment>
<dbReference type="PROSITE" id="PS00463">
    <property type="entry name" value="ZN2_CY6_FUNGAL_1"/>
    <property type="match status" value="1"/>
</dbReference>
<dbReference type="Pfam" id="PF04082">
    <property type="entry name" value="Fungal_trans"/>
    <property type="match status" value="1"/>
</dbReference>
<dbReference type="GO" id="GO:0005634">
    <property type="term" value="C:nucleus"/>
    <property type="evidence" value="ECO:0007669"/>
    <property type="project" value="UniProtKB-SubCell"/>
</dbReference>
<dbReference type="GO" id="GO:0008270">
    <property type="term" value="F:zinc ion binding"/>
    <property type="evidence" value="ECO:0007669"/>
    <property type="project" value="InterPro"/>
</dbReference>
<feature type="domain" description="Zn(2)-C6 fungal-type" evidence="7">
    <location>
        <begin position="151"/>
        <end position="181"/>
    </location>
</feature>
<dbReference type="PANTHER" id="PTHR47338:SF11">
    <property type="entry name" value="ZN(II)2CYS6 TRANSCRIPTION FACTOR (EUROFUNG)"/>
    <property type="match status" value="1"/>
</dbReference>
<keyword evidence="4" id="KW-0804">Transcription</keyword>
<dbReference type="InterPro" id="IPR007219">
    <property type="entry name" value="XnlR_reg_dom"/>
</dbReference>
<feature type="region of interest" description="Disordered" evidence="6">
    <location>
        <begin position="186"/>
        <end position="270"/>
    </location>
</feature>
<dbReference type="SMART" id="SM00906">
    <property type="entry name" value="Fungal_trans"/>
    <property type="match status" value="1"/>
</dbReference>
<evidence type="ECO:0000256" key="1">
    <source>
        <dbReference type="ARBA" id="ARBA00004123"/>
    </source>
</evidence>
<evidence type="ECO:0000256" key="2">
    <source>
        <dbReference type="ARBA" id="ARBA00022723"/>
    </source>
</evidence>
<dbReference type="Proteomes" id="UP001310890">
    <property type="component" value="Unassembled WGS sequence"/>
</dbReference>
<dbReference type="GO" id="GO:0006351">
    <property type="term" value="P:DNA-templated transcription"/>
    <property type="evidence" value="ECO:0007669"/>
    <property type="project" value="InterPro"/>
</dbReference>
<dbReference type="InterPro" id="IPR050815">
    <property type="entry name" value="TF_fung"/>
</dbReference>
<dbReference type="SMART" id="SM00066">
    <property type="entry name" value="GAL4"/>
    <property type="match status" value="1"/>
</dbReference>
<reference evidence="8" key="1">
    <citation type="submission" date="2023-08" db="EMBL/GenBank/DDBJ databases">
        <title>Black Yeasts Isolated from many extreme environments.</title>
        <authorList>
            <person name="Coleine C."/>
            <person name="Stajich J.E."/>
            <person name="Selbmann L."/>
        </authorList>
    </citation>
    <scope>NUCLEOTIDE SEQUENCE</scope>
    <source>
        <strain evidence="8">CCFEE 5401</strain>
    </source>
</reference>
<dbReference type="Pfam" id="PF00172">
    <property type="entry name" value="Zn_clus"/>
    <property type="match status" value="1"/>
</dbReference>
<feature type="compositionally biased region" description="Low complexity" evidence="6">
    <location>
        <begin position="84"/>
        <end position="97"/>
    </location>
</feature>
<dbReference type="GO" id="GO:0000981">
    <property type="term" value="F:DNA-binding transcription factor activity, RNA polymerase II-specific"/>
    <property type="evidence" value="ECO:0007669"/>
    <property type="project" value="InterPro"/>
</dbReference>
<keyword evidence="3" id="KW-0805">Transcription regulation</keyword>
<feature type="compositionally biased region" description="Polar residues" evidence="6">
    <location>
        <begin position="261"/>
        <end position="270"/>
    </location>
</feature>
<gene>
    <name evidence="8" type="ORF">LTR62_008494</name>
</gene>
<feature type="compositionally biased region" description="Polar residues" evidence="6">
    <location>
        <begin position="18"/>
        <end position="31"/>
    </location>
</feature>
<sequence length="805" mass="89782">MPQHQYGRRLDLPVLESSPVSRLNNQSQAVSPYTCYPESRDTTATGPEASGQASATSYQRNSAHSPYAGPADEVQYRNSTTTFESSSEGPAGPASSEPQRKYLGVKEVTGEGAFHVYEGGYRIPTQVDGETVNPAWGLTKANKPRKRLALACLDCREKKIKCEPGASSCLQCEKAKRTCRRIPIQTGASESTPTPSSWHSVVSSPVCKEASESSPQGIRDVETEPMSKRRSRDDPSPPEVPSKKQRSASPVTHTHAEPINRNGTLGNNNFLPTQKMAQLPVLDLTWEEDPYNIDSDLTMHIIELYFAHIDAAAYTIYPRTHFMNWVATEKNKCQLERMALYAVLAVGSIFADDRYSGFGKRCGEIAKDAATEKMGSFTLANIHTRIMLSLYYGARGSDGIAWDYAGSAIRACLSGTLRYQTDEACLCKPDDGHYPSRKEFGFNSSQLTECRRRTFWSCFLLDRAAYGATCTINTADVFVRLPCADDEYERGLESHAPHFNNGIIDPSRAQLQPMSPVSPMAWLCLVSSIWGDVLSFTNRTVHRPPQAFAEAYETFYAETYNRLHSWSSCLPSWLRYSDENMARSVKGGYGPIFVSAHALYHFTCMRLNRCVKFKCLDQERLKRNIRAARVHAHTLLSMLYSVRVLKRPPPDAGYDPVIAVLSAPFLGNTILSAIDIISAGGFDAYIGRTLEAVGGGVDCLREASRYWNTARNQFTSSQKRLYSMQNIMTRPAKTQAGAWLGRKWGMKDPLEKDFVDNREQDCIYGLDDGNRIISNAPLESDTYFDALKDEEYHMQTRSPGGRRVT</sequence>
<dbReference type="PROSITE" id="PS50048">
    <property type="entry name" value="ZN2_CY6_FUNGAL_2"/>
    <property type="match status" value="1"/>
</dbReference>
<name>A0AAN7TMP6_9PEZI</name>
<dbReference type="InterPro" id="IPR036864">
    <property type="entry name" value="Zn2-C6_fun-type_DNA-bd_sf"/>
</dbReference>
<feature type="compositionally biased region" description="Polar residues" evidence="6">
    <location>
        <begin position="51"/>
        <end position="64"/>
    </location>
</feature>
<feature type="region of interest" description="Disordered" evidence="6">
    <location>
        <begin position="1"/>
        <end position="100"/>
    </location>
</feature>
<evidence type="ECO:0000256" key="3">
    <source>
        <dbReference type="ARBA" id="ARBA00023015"/>
    </source>
</evidence>
<proteinExistence type="predicted"/>
<feature type="compositionally biased region" description="Basic and acidic residues" evidence="6">
    <location>
        <begin position="219"/>
        <end position="235"/>
    </location>
</feature>
<evidence type="ECO:0000313" key="9">
    <source>
        <dbReference type="Proteomes" id="UP001310890"/>
    </source>
</evidence>
<dbReference type="Gene3D" id="4.10.240.10">
    <property type="entry name" value="Zn(2)-C6 fungal-type DNA-binding domain"/>
    <property type="match status" value="1"/>
</dbReference>
<keyword evidence="5" id="KW-0539">Nucleus</keyword>
<evidence type="ECO:0000256" key="5">
    <source>
        <dbReference type="ARBA" id="ARBA00023242"/>
    </source>
</evidence>
<evidence type="ECO:0000313" key="8">
    <source>
        <dbReference type="EMBL" id="KAK5116168.1"/>
    </source>
</evidence>
<dbReference type="EMBL" id="JAVRRL010000009">
    <property type="protein sequence ID" value="KAK5116168.1"/>
    <property type="molecule type" value="Genomic_DNA"/>
</dbReference>
<dbReference type="AlphaFoldDB" id="A0AAN7TMP6"/>
<evidence type="ECO:0000256" key="6">
    <source>
        <dbReference type="SAM" id="MobiDB-lite"/>
    </source>
</evidence>
<dbReference type="GO" id="GO:0003677">
    <property type="term" value="F:DNA binding"/>
    <property type="evidence" value="ECO:0007669"/>
    <property type="project" value="InterPro"/>
</dbReference>
<protein>
    <recommendedName>
        <fullName evidence="7">Zn(2)-C6 fungal-type domain-containing protein</fullName>
    </recommendedName>
</protein>
<organism evidence="8 9">
    <name type="scientific">Meristemomyces frigidus</name>
    <dbReference type="NCBI Taxonomy" id="1508187"/>
    <lineage>
        <taxon>Eukaryota</taxon>
        <taxon>Fungi</taxon>
        <taxon>Dikarya</taxon>
        <taxon>Ascomycota</taxon>
        <taxon>Pezizomycotina</taxon>
        <taxon>Dothideomycetes</taxon>
        <taxon>Dothideomycetidae</taxon>
        <taxon>Mycosphaerellales</taxon>
        <taxon>Teratosphaeriaceae</taxon>
        <taxon>Meristemomyces</taxon>
    </lineage>
</organism>
<evidence type="ECO:0000256" key="4">
    <source>
        <dbReference type="ARBA" id="ARBA00023163"/>
    </source>
</evidence>
<keyword evidence="2" id="KW-0479">Metal-binding</keyword>
<dbReference type="CDD" id="cd12148">
    <property type="entry name" value="fungal_TF_MHR"/>
    <property type="match status" value="1"/>
</dbReference>
<dbReference type="SUPFAM" id="SSF57701">
    <property type="entry name" value="Zn2/Cys6 DNA-binding domain"/>
    <property type="match status" value="1"/>
</dbReference>
<comment type="caution">
    <text evidence="8">The sequence shown here is derived from an EMBL/GenBank/DDBJ whole genome shotgun (WGS) entry which is preliminary data.</text>
</comment>
<dbReference type="PANTHER" id="PTHR47338">
    <property type="entry name" value="ZN(II)2CYS6 TRANSCRIPTION FACTOR (EUROFUNG)-RELATED"/>
    <property type="match status" value="1"/>
</dbReference>
<dbReference type="CDD" id="cd00067">
    <property type="entry name" value="GAL4"/>
    <property type="match status" value="1"/>
</dbReference>
<evidence type="ECO:0000259" key="7">
    <source>
        <dbReference type="PROSITE" id="PS50048"/>
    </source>
</evidence>
<feature type="compositionally biased region" description="Low complexity" evidence="6">
    <location>
        <begin position="191"/>
        <end position="206"/>
    </location>
</feature>
<accession>A0AAN7TMP6</accession>